<gene>
    <name evidence="8" type="ORF">OCV47_04975</name>
</gene>
<evidence type="ECO:0000313" key="8">
    <source>
        <dbReference type="EMBL" id="MCU6724716.1"/>
    </source>
</evidence>
<evidence type="ECO:0000259" key="7">
    <source>
        <dbReference type="Pfam" id="PF00482"/>
    </source>
</evidence>
<comment type="subcellular location">
    <subcellularLocation>
        <location evidence="1">Cell membrane</location>
        <topology evidence="1">Multi-pass membrane protein</topology>
    </subcellularLocation>
</comment>
<keyword evidence="9" id="KW-1185">Reference proteome</keyword>
<dbReference type="Proteomes" id="UP001652338">
    <property type="component" value="Unassembled WGS sequence"/>
</dbReference>
<name>A0ABT2SK69_9FIRM</name>
<evidence type="ECO:0000313" key="9">
    <source>
        <dbReference type="Proteomes" id="UP001652338"/>
    </source>
</evidence>
<feature type="transmembrane region" description="Helical" evidence="6">
    <location>
        <begin position="267"/>
        <end position="293"/>
    </location>
</feature>
<keyword evidence="3 6" id="KW-0812">Transmembrane</keyword>
<accession>A0ABT2SK69</accession>
<protein>
    <submittedName>
        <fullName evidence="8">Type II secretion system F family protein</fullName>
    </submittedName>
</protein>
<dbReference type="EMBL" id="JAOQKE010000003">
    <property type="protein sequence ID" value="MCU6724716.1"/>
    <property type="molecule type" value="Genomic_DNA"/>
</dbReference>
<evidence type="ECO:0000256" key="5">
    <source>
        <dbReference type="ARBA" id="ARBA00023136"/>
    </source>
</evidence>
<keyword evidence="5 6" id="KW-0472">Membrane</keyword>
<comment type="caution">
    <text evidence="8">The sequence shown here is derived from an EMBL/GenBank/DDBJ whole genome shotgun (WGS) entry which is preliminary data.</text>
</comment>
<dbReference type="Pfam" id="PF00482">
    <property type="entry name" value="T2SSF"/>
    <property type="match status" value="1"/>
</dbReference>
<evidence type="ECO:0000256" key="4">
    <source>
        <dbReference type="ARBA" id="ARBA00022989"/>
    </source>
</evidence>
<keyword evidence="4 6" id="KW-1133">Transmembrane helix</keyword>
<dbReference type="PANTHER" id="PTHR35007">
    <property type="entry name" value="INTEGRAL MEMBRANE PROTEIN-RELATED"/>
    <property type="match status" value="1"/>
</dbReference>
<sequence length="458" mass="51740">MWIYWGIVLIMGVLVLISSGQEVPGEIRWYRKPFRKGAIQIWKMFPAGKKKEAEKEIARLENMLLFLCVGLILLPVIEGSIGGEEMVLDSYALERPEKGQGSNTYILKADIQGSTETEEIHLELEERQYTEKEKKNFLKNAELELQQRVLGENKSADDIRQRISLPSELQDGEVTVQWIQNPEGLLDENGEIVAELPEKGQILTLTAILTCEEKEELYEMALHLYPKERTEEEQLRLDLNQAVASAKEESAQKSNMRLPAQVDGRNVIWSLPGSSVMGAGLLLVVLLAAGGYISKSEEFKKAEQDRKRQLILDYPDVVFKLGMLLNAGLTIENAFTRIAEEYQQTKSEGKIRWAYEEMTVACNEMKSGISEAKAYERFGRRCEHTCYIRLGTILSGSLQKSSEGMTKLLLDEAAEAMEDRRQLAKKMGEEAGTKLLFPMILMLMVVLVILIVPAVLSF</sequence>
<dbReference type="InterPro" id="IPR018076">
    <property type="entry name" value="T2SS_GspF_dom"/>
</dbReference>
<evidence type="ECO:0000256" key="6">
    <source>
        <dbReference type="SAM" id="Phobius"/>
    </source>
</evidence>
<proteinExistence type="predicted"/>
<feature type="domain" description="Type II secretion system protein GspF" evidence="7">
    <location>
        <begin position="321"/>
        <end position="453"/>
    </location>
</feature>
<dbReference type="PANTHER" id="PTHR35007:SF2">
    <property type="entry name" value="PILUS ASSEMBLE PROTEIN"/>
    <property type="match status" value="1"/>
</dbReference>
<keyword evidence="2" id="KW-1003">Cell membrane</keyword>
<organism evidence="8 9">
    <name type="scientific">Muricoprocola aceti</name>
    <dbReference type="NCBI Taxonomy" id="2981772"/>
    <lineage>
        <taxon>Bacteria</taxon>
        <taxon>Bacillati</taxon>
        <taxon>Bacillota</taxon>
        <taxon>Clostridia</taxon>
        <taxon>Lachnospirales</taxon>
        <taxon>Lachnospiraceae</taxon>
        <taxon>Muricoprocola</taxon>
    </lineage>
</organism>
<evidence type="ECO:0000256" key="1">
    <source>
        <dbReference type="ARBA" id="ARBA00004651"/>
    </source>
</evidence>
<evidence type="ECO:0000256" key="3">
    <source>
        <dbReference type="ARBA" id="ARBA00022692"/>
    </source>
</evidence>
<evidence type="ECO:0000256" key="2">
    <source>
        <dbReference type="ARBA" id="ARBA00022475"/>
    </source>
</evidence>
<dbReference type="RefSeq" id="WP_262654153.1">
    <property type="nucleotide sequence ID" value="NZ_JAOQKE010000003.1"/>
</dbReference>
<reference evidence="8 9" key="1">
    <citation type="journal article" date="2021" name="ISME Commun">
        <title>Automated analysis of genomic sequences facilitates high-throughput and comprehensive description of bacteria.</title>
        <authorList>
            <person name="Hitch T.C.A."/>
        </authorList>
    </citation>
    <scope>NUCLEOTIDE SEQUENCE [LARGE SCALE GENOMIC DNA]</scope>
    <source>
        <strain evidence="8 9">Sanger_29</strain>
    </source>
</reference>
<feature type="transmembrane region" description="Helical" evidence="6">
    <location>
        <begin position="435"/>
        <end position="456"/>
    </location>
</feature>